<dbReference type="GO" id="GO:0016620">
    <property type="term" value="F:oxidoreductase activity, acting on the aldehyde or oxo group of donors, NAD or NADP as acceptor"/>
    <property type="evidence" value="ECO:0007669"/>
    <property type="project" value="InterPro"/>
</dbReference>
<dbReference type="GO" id="GO:0051287">
    <property type="term" value="F:NAD binding"/>
    <property type="evidence" value="ECO:0007669"/>
    <property type="project" value="InterPro"/>
</dbReference>
<accession>A0A0K8LVI1</accession>
<dbReference type="Gene3D" id="3.40.50.720">
    <property type="entry name" value="NAD(P)-binding Rossmann-like Domain"/>
    <property type="match status" value="1"/>
</dbReference>
<name>A0A0K8LVI1_PSESF</name>
<dbReference type="InterPro" id="IPR036291">
    <property type="entry name" value="NAD(P)-bd_dom_sf"/>
</dbReference>
<dbReference type="InterPro" id="IPR000534">
    <property type="entry name" value="Semialdehyde_DH_NAD-bd"/>
</dbReference>
<reference evidence="3 7" key="1">
    <citation type="submission" date="2017-11" db="EMBL/GenBank/DDBJ databases">
        <title>Complete DNA Sequence of Pseudomonas syringae pv. actinidiae, biovar 5 (Psa5).</title>
        <authorList>
            <person name="Butler M."/>
            <person name="Taiaroa G."/>
            <person name="Sumpter N."/>
            <person name="Poulter R."/>
        </authorList>
    </citation>
    <scope>NUCLEOTIDE SEQUENCE [LARGE SCALE GENOMIC DNA]</scope>
    <source>
        <strain evidence="3 7">MAFF212063</strain>
    </source>
</reference>
<dbReference type="NCBIfam" id="NF004224">
    <property type="entry name" value="PRK05671.1"/>
    <property type="match status" value="1"/>
</dbReference>
<evidence type="ECO:0000313" key="3">
    <source>
        <dbReference type="EMBL" id="ATV19045.1"/>
    </source>
</evidence>
<comment type="similarity">
    <text evidence="1">Belongs to the aspartate-semialdehyde dehydrogenase family.</text>
</comment>
<dbReference type="NCBIfam" id="NF011456">
    <property type="entry name" value="PRK14874.1"/>
    <property type="match status" value="1"/>
</dbReference>
<dbReference type="GO" id="GO:0046983">
    <property type="term" value="F:protein dimerization activity"/>
    <property type="evidence" value="ECO:0007669"/>
    <property type="project" value="InterPro"/>
</dbReference>
<dbReference type="PIRSF" id="PIRSF000148">
    <property type="entry name" value="ASA_dh"/>
    <property type="match status" value="1"/>
</dbReference>
<evidence type="ECO:0000313" key="8">
    <source>
        <dbReference type="Proteomes" id="UP000247480"/>
    </source>
</evidence>
<dbReference type="RefSeq" id="WP_003381077.1">
    <property type="nucleotide sequence ID" value="NZ_AP019411.1"/>
</dbReference>
<dbReference type="Proteomes" id="UP000230024">
    <property type="component" value="Chromosome"/>
</dbReference>
<dbReference type="NCBIfam" id="NF005957">
    <property type="entry name" value="PRK08040.1"/>
    <property type="match status" value="1"/>
</dbReference>
<evidence type="ECO:0000313" key="7">
    <source>
        <dbReference type="Proteomes" id="UP000230024"/>
    </source>
</evidence>
<dbReference type="Gene3D" id="3.30.360.10">
    <property type="entry name" value="Dihydrodipicolinate Reductase, domain 2"/>
    <property type="match status" value="1"/>
</dbReference>
<evidence type="ECO:0000313" key="9">
    <source>
        <dbReference type="Proteomes" id="UP000248291"/>
    </source>
</evidence>
<reference evidence="6 10" key="4">
    <citation type="submission" date="2018-08" db="EMBL/GenBank/DDBJ databases">
        <title>Recombination of ecologically and evolutionarily significant loci maintains genetic cohesion in the Pseudomonas syringae species complex.</title>
        <authorList>
            <person name="Dillon M."/>
            <person name="Thakur S."/>
            <person name="Almeida R.N.D."/>
            <person name="Weir B.S."/>
            <person name="Guttman D.S."/>
        </authorList>
    </citation>
    <scope>NUCLEOTIDE SEQUENCE [LARGE SCALE GENOMIC DNA]</scope>
    <source>
        <strain evidence="6 10">ICMP 19074</strain>
    </source>
</reference>
<dbReference type="GO" id="GO:0008652">
    <property type="term" value="P:amino acid biosynthetic process"/>
    <property type="evidence" value="ECO:0007669"/>
    <property type="project" value="InterPro"/>
</dbReference>
<evidence type="ECO:0000256" key="1">
    <source>
        <dbReference type="ARBA" id="ARBA00010584"/>
    </source>
</evidence>
<gene>
    <name evidence="6" type="ORF">ALQ07_02544</name>
    <name evidence="3" type="ORF">CT122_21220</name>
    <name evidence="4" type="ORF">KPSA1_02226</name>
    <name evidence="5" type="ORF">KPSA3_05200</name>
</gene>
<dbReference type="EMBL" id="BGKA01000191">
    <property type="protein sequence ID" value="GBH19194.1"/>
    <property type="molecule type" value="Genomic_DNA"/>
</dbReference>
<dbReference type="EMBL" id="CP024712">
    <property type="protein sequence ID" value="ATV19045.1"/>
    <property type="molecule type" value="Genomic_DNA"/>
</dbReference>
<dbReference type="Proteomes" id="UP000273140">
    <property type="component" value="Unassembled WGS sequence"/>
</dbReference>
<dbReference type="Pfam" id="PF02774">
    <property type="entry name" value="Semialdhyde_dhC"/>
    <property type="match status" value="1"/>
</dbReference>
<protein>
    <submittedName>
        <fullName evidence="4">Aspartate-semialdehyde dehydrogenase</fullName>
    </submittedName>
</protein>
<dbReference type="InterPro" id="IPR012280">
    <property type="entry name" value="Semialdhyde_DH_dimer_dom"/>
</dbReference>
<dbReference type="Proteomes" id="UP000247480">
    <property type="component" value="Unassembled WGS sequence"/>
</dbReference>
<organism evidence="4 8">
    <name type="scientific">Pseudomonas syringae pv. actinidiae</name>
    <dbReference type="NCBI Taxonomy" id="103796"/>
    <lineage>
        <taxon>Bacteria</taxon>
        <taxon>Pseudomonadati</taxon>
        <taxon>Pseudomonadota</taxon>
        <taxon>Gammaproteobacteria</taxon>
        <taxon>Pseudomonadales</taxon>
        <taxon>Pseudomonadaceae</taxon>
        <taxon>Pseudomonas</taxon>
        <taxon>Pseudomonas syringae</taxon>
    </lineage>
</organism>
<dbReference type="AlphaFoldDB" id="A0A0K8LVI1"/>
<dbReference type="Pfam" id="PF01118">
    <property type="entry name" value="Semialdhyde_dh"/>
    <property type="match status" value="1"/>
</dbReference>
<sequence length="337" mass="35316">MSQSFDIAVVGATGTVGETVVQVLEERHFPVGNLHLLASIESAGHSVPFRGKNVRVREVDAFDFSQVRLAFFAAGPAISRSYAEKAIAAGCSVVDLSGAFPSAQAPNVVPEINATLLDTCGGAPRLVASPSASATAVALALAPLRALLDIQSVAVTACLAVSALGREGVSELARQTTELLNVRPLETRFFDRQMAFNVLAQVGKPDESGHLSLEKRLVDELRELLALPSLKVSATCIQVPVFFGDSFTVALRTAGPVDVVAVNAALESAAGIELVDAGDYPTPVGDAVGQDVVYVGRVRAGTDDPEQLNLWLTCDNVRKGAALNAVQVGELLIKDYV</sequence>
<evidence type="ECO:0000313" key="4">
    <source>
        <dbReference type="EMBL" id="GBH08843.1"/>
    </source>
</evidence>
<dbReference type="EMBL" id="BGJZ01000101">
    <property type="protein sequence ID" value="GBH08843.1"/>
    <property type="molecule type" value="Genomic_DNA"/>
</dbReference>
<dbReference type="SUPFAM" id="SSF51735">
    <property type="entry name" value="NAD(P)-binding Rossmann-fold domains"/>
    <property type="match status" value="1"/>
</dbReference>
<dbReference type="SUPFAM" id="SSF55347">
    <property type="entry name" value="Glyceraldehyde-3-phosphate dehydrogenase-like, C-terminal domain"/>
    <property type="match status" value="1"/>
</dbReference>
<proteinExistence type="inferred from homology"/>
<dbReference type="PANTHER" id="PTHR46278">
    <property type="entry name" value="DEHYDROGENASE, PUTATIVE-RELATED"/>
    <property type="match status" value="1"/>
</dbReference>
<feature type="domain" description="Semialdehyde dehydrogenase NAD-binding" evidence="2">
    <location>
        <begin position="6"/>
        <end position="120"/>
    </location>
</feature>
<reference evidence="5 9" key="3">
    <citation type="submission" date="2018-04" db="EMBL/GenBank/DDBJ databases">
        <title>Draft genome sequence of Pseudomonas syringae pv. actinidiae biovar 3 strains isolated from kiwifruit in Kagawa prefecture.</title>
        <authorList>
            <person name="Tabuchi M."/>
            <person name="Saito M."/>
            <person name="Fujiwara S."/>
            <person name="Sasa N."/>
            <person name="Akimitsu K."/>
            <person name="Gomi K."/>
            <person name="Konishi-Sugita S."/>
            <person name="Hamano K."/>
            <person name="Kataoka I."/>
        </authorList>
    </citation>
    <scope>NUCLEOTIDE SEQUENCE [LARGE SCALE GENOMIC DNA]</scope>
    <source>
        <strain evidence="5 9">MAFF212211</strain>
    </source>
</reference>
<dbReference type="EMBL" id="RBRB01000250">
    <property type="protein sequence ID" value="RMQ30455.1"/>
    <property type="molecule type" value="Genomic_DNA"/>
</dbReference>
<dbReference type="SMART" id="SM00859">
    <property type="entry name" value="Semialdhyde_dh"/>
    <property type="match status" value="1"/>
</dbReference>
<evidence type="ECO:0000259" key="2">
    <source>
        <dbReference type="SMART" id="SM00859"/>
    </source>
</evidence>
<dbReference type="PANTHER" id="PTHR46278:SF2">
    <property type="entry name" value="ASPARTATE-SEMIALDEHYDE DEHYDROGENASE"/>
    <property type="match status" value="1"/>
</dbReference>
<evidence type="ECO:0000313" key="6">
    <source>
        <dbReference type="EMBL" id="RMQ30455.1"/>
    </source>
</evidence>
<evidence type="ECO:0000313" key="10">
    <source>
        <dbReference type="Proteomes" id="UP000273140"/>
    </source>
</evidence>
<dbReference type="Proteomes" id="UP000248291">
    <property type="component" value="Unassembled WGS sequence"/>
</dbReference>
<reference evidence="4 8" key="2">
    <citation type="submission" date="2018-04" db="EMBL/GenBank/DDBJ databases">
        <title>Draft genome sequence of Pseudomonas syringae pv. actinidiae biovar 1 strains isolated from kiwifruit in Kagawa prefecture.</title>
        <authorList>
            <person name="Tabuchi M."/>
            <person name="Saito M."/>
            <person name="Fujiwara S."/>
            <person name="Sasa N."/>
            <person name="Akimitsu K."/>
            <person name="Gomi K."/>
            <person name="Konishi-Sugita S."/>
            <person name="Hamano K."/>
            <person name="Kataoka I."/>
        </authorList>
    </citation>
    <scope>NUCLEOTIDE SEQUENCE [LARGE SCALE GENOMIC DNA]</scope>
    <source>
        <strain evidence="4 8">MAFF212206</strain>
    </source>
</reference>
<evidence type="ECO:0000313" key="5">
    <source>
        <dbReference type="EMBL" id="GBH19194.1"/>
    </source>
</evidence>
<dbReference type="CDD" id="cd18129">
    <property type="entry name" value="ASADH_C_USG1_like"/>
    <property type="match status" value="1"/>
</dbReference>